<comment type="caution">
    <text evidence="3">The sequence shown here is derived from an EMBL/GenBank/DDBJ whole genome shotgun (WGS) entry which is preliminary data.</text>
</comment>
<dbReference type="AlphaFoldDB" id="A0ABD1D0G7"/>
<protein>
    <recommendedName>
        <fullName evidence="5">DUF4806 domain-containing protein</fullName>
    </recommendedName>
</protein>
<feature type="region of interest" description="Disordered" evidence="2">
    <location>
        <begin position="184"/>
        <end position="205"/>
    </location>
</feature>
<proteinExistence type="predicted"/>
<keyword evidence="4" id="KW-1185">Reference proteome</keyword>
<evidence type="ECO:0000256" key="1">
    <source>
        <dbReference type="SAM" id="Coils"/>
    </source>
</evidence>
<name>A0ABD1D0G7_CULPP</name>
<dbReference type="EMBL" id="JBEHCU010008341">
    <property type="protein sequence ID" value="KAL1384619.1"/>
    <property type="molecule type" value="Genomic_DNA"/>
</dbReference>
<dbReference type="Proteomes" id="UP001562425">
    <property type="component" value="Unassembled WGS sequence"/>
</dbReference>
<evidence type="ECO:0000256" key="2">
    <source>
        <dbReference type="SAM" id="MobiDB-lite"/>
    </source>
</evidence>
<accession>A0ABD1D0G7</accession>
<keyword evidence="1" id="KW-0175">Coiled coil</keyword>
<reference evidence="3 4" key="1">
    <citation type="submission" date="2024-05" db="EMBL/GenBank/DDBJ databases">
        <title>Culex pipiens pipiens assembly and annotation.</title>
        <authorList>
            <person name="Alout H."/>
            <person name="Durand T."/>
        </authorList>
    </citation>
    <scope>NUCLEOTIDE SEQUENCE [LARGE SCALE GENOMIC DNA]</scope>
    <source>
        <strain evidence="3">HA-2024</strain>
        <tissue evidence="3">Whole body</tissue>
    </source>
</reference>
<feature type="coiled-coil region" evidence="1">
    <location>
        <begin position="240"/>
        <end position="292"/>
    </location>
</feature>
<evidence type="ECO:0000313" key="4">
    <source>
        <dbReference type="Proteomes" id="UP001562425"/>
    </source>
</evidence>
<organism evidence="3 4">
    <name type="scientific">Culex pipiens pipiens</name>
    <name type="common">Northern house mosquito</name>
    <dbReference type="NCBI Taxonomy" id="38569"/>
    <lineage>
        <taxon>Eukaryota</taxon>
        <taxon>Metazoa</taxon>
        <taxon>Ecdysozoa</taxon>
        <taxon>Arthropoda</taxon>
        <taxon>Hexapoda</taxon>
        <taxon>Insecta</taxon>
        <taxon>Pterygota</taxon>
        <taxon>Neoptera</taxon>
        <taxon>Endopterygota</taxon>
        <taxon>Diptera</taxon>
        <taxon>Nematocera</taxon>
        <taxon>Culicoidea</taxon>
        <taxon>Culicidae</taxon>
        <taxon>Culicinae</taxon>
        <taxon>Culicini</taxon>
        <taxon>Culex</taxon>
        <taxon>Culex</taxon>
    </lineage>
</organism>
<evidence type="ECO:0000313" key="3">
    <source>
        <dbReference type="EMBL" id="KAL1384619.1"/>
    </source>
</evidence>
<evidence type="ECO:0008006" key="5">
    <source>
        <dbReference type="Google" id="ProtNLM"/>
    </source>
</evidence>
<sequence length="441" mass="50389">MEQERRTLTKTWTNYTAVNDEYRSFLQEYQLDLLVPNERLQAITERYALYKETTRTTTVEVKVKHNCCPWFNYDIWKLSNIKDKVLQKWKANRLDEAQTELLARANQKLNEAKRKAKANYHSRLFCTSNPKLLGSRINEVLGDAVIFCCKLNRFTVVASHAHYYDVPRLVMSVCNTSPIVSEIKTNPVKRGRSDDDSDDGTPKPVTLEDLMDAMTKQFKLTQERIDAVNTTITEKIESVKAELDDKLDAVSRDIASFKDECAARFTVNEGALQTLNEQVDGISQEIGGLEKRNELIVSGVPFLPDENLAVYFKAMWKHVGLEETQIPPVDVRRLNTSNSSEKNGLIMLQFALRNHRDDFYSGYLQKCSLQLSHLGIDSTRRVFVSENLTFAARQIKRAALRLKEAGKLSSVFTKLGIVFVKRRKDQQAVAISTESQLSSFL</sequence>
<gene>
    <name evidence="3" type="ORF">pipiens_003332</name>
</gene>